<evidence type="ECO:0000313" key="2">
    <source>
        <dbReference type="EMBL" id="KAF2791551.1"/>
    </source>
</evidence>
<dbReference type="OrthoDB" id="3761807at2759"/>
<evidence type="ECO:0000256" key="1">
    <source>
        <dbReference type="SAM" id="MobiDB-lite"/>
    </source>
</evidence>
<keyword evidence="3" id="KW-1185">Reference proteome</keyword>
<feature type="region of interest" description="Disordered" evidence="1">
    <location>
        <begin position="1"/>
        <end position="26"/>
    </location>
</feature>
<accession>A0A6A6X5M8</accession>
<organism evidence="2 3">
    <name type="scientific">Melanomma pulvis-pyrius CBS 109.77</name>
    <dbReference type="NCBI Taxonomy" id="1314802"/>
    <lineage>
        <taxon>Eukaryota</taxon>
        <taxon>Fungi</taxon>
        <taxon>Dikarya</taxon>
        <taxon>Ascomycota</taxon>
        <taxon>Pezizomycotina</taxon>
        <taxon>Dothideomycetes</taxon>
        <taxon>Pleosporomycetidae</taxon>
        <taxon>Pleosporales</taxon>
        <taxon>Melanommataceae</taxon>
        <taxon>Melanomma</taxon>
    </lineage>
</organism>
<gene>
    <name evidence="2" type="ORF">K505DRAFT_419056</name>
</gene>
<name>A0A6A6X5M8_9PLEO</name>
<sequence length="220" mass="24075">MPRHYDAHEAPYQISPEILSPDRPPQLNETVNGCGCRCGDRGVAEEGDGGSNDGDNTSTLVGSEIALDEEFPPSSDGPEQHVNVGTFRASPAEEVRQMNEVQTRFGVFENGAEGFRPTPHMVAMEESLDDGMADSMNNEPPHSSDDQSAITSDARSVRCMSPGPGIGGWIAEEFQLNDCHFIEYHFLVKPLRLTPQHRYCRGLVSSHMVVPDEGFYGHDG</sequence>
<dbReference type="AlphaFoldDB" id="A0A6A6X5M8"/>
<dbReference type="EMBL" id="MU002013">
    <property type="protein sequence ID" value="KAF2791551.1"/>
    <property type="molecule type" value="Genomic_DNA"/>
</dbReference>
<protein>
    <submittedName>
        <fullName evidence="2">Uncharacterized protein</fullName>
    </submittedName>
</protein>
<evidence type="ECO:0000313" key="3">
    <source>
        <dbReference type="Proteomes" id="UP000799757"/>
    </source>
</evidence>
<feature type="region of interest" description="Disordered" evidence="1">
    <location>
        <begin position="38"/>
        <end position="59"/>
    </location>
</feature>
<proteinExistence type="predicted"/>
<dbReference type="Proteomes" id="UP000799757">
    <property type="component" value="Unassembled WGS sequence"/>
</dbReference>
<reference evidence="2" key="1">
    <citation type="journal article" date="2020" name="Stud. Mycol.">
        <title>101 Dothideomycetes genomes: a test case for predicting lifestyles and emergence of pathogens.</title>
        <authorList>
            <person name="Haridas S."/>
            <person name="Albert R."/>
            <person name="Binder M."/>
            <person name="Bloem J."/>
            <person name="Labutti K."/>
            <person name="Salamov A."/>
            <person name="Andreopoulos B."/>
            <person name="Baker S."/>
            <person name="Barry K."/>
            <person name="Bills G."/>
            <person name="Bluhm B."/>
            <person name="Cannon C."/>
            <person name="Castanera R."/>
            <person name="Culley D."/>
            <person name="Daum C."/>
            <person name="Ezra D."/>
            <person name="Gonzalez J."/>
            <person name="Henrissat B."/>
            <person name="Kuo A."/>
            <person name="Liang C."/>
            <person name="Lipzen A."/>
            <person name="Lutzoni F."/>
            <person name="Magnuson J."/>
            <person name="Mondo S."/>
            <person name="Nolan M."/>
            <person name="Ohm R."/>
            <person name="Pangilinan J."/>
            <person name="Park H.-J."/>
            <person name="Ramirez L."/>
            <person name="Alfaro M."/>
            <person name="Sun H."/>
            <person name="Tritt A."/>
            <person name="Yoshinaga Y."/>
            <person name="Zwiers L.-H."/>
            <person name="Turgeon B."/>
            <person name="Goodwin S."/>
            <person name="Spatafora J."/>
            <person name="Crous P."/>
            <person name="Grigoriev I."/>
        </authorList>
    </citation>
    <scope>NUCLEOTIDE SEQUENCE</scope>
    <source>
        <strain evidence="2">CBS 109.77</strain>
    </source>
</reference>